<dbReference type="PANTHER" id="PTHR11913">
    <property type="entry name" value="COFILIN-RELATED"/>
    <property type="match status" value="1"/>
</dbReference>
<dbReference type="InterPro" id="IPR002108">
    <property type="entry name" value="ADF-H"/>
</dbReference>
<evidence type="ECO:0000313" key="6">
    <source>
        <dbReference type="Proteomes" id="UP001176940"/>
    </source>
</evidence>
<accession>A0ABN9KQZ6</accession>
<dbReference type="PROSITE" id="PS51263">
    <property type="entry name" value="ADF_H"/>
    <property type="match status" value="1"/>
</dbReference>
<proteinExistence type="inferred from homology"/>
<dbReference type="SUPFAM" id="SSF55753">
    <property type="entry name" value="Actin depolymerizing proteins"/>
    <property type="match status" value="1"/>
</dbReference>
<gene>
    <name evidence="5" type="ORF">RIMI_LOCUS1263954</name>
</gene>
<sequence length="319" mass="35650">MFNIGDACVVLVAFFATCVVSDASVVRKKTLHVAFSVRPIFVTTHASQNARVFARVCARFSVRRRASPTQRRRDANVNVDLFTCPESTSKFSPLLTVFVIGCSVAITLTVKQSIRIVFFILMNLAPKTTAKASGVQVDDSVVFLFQEMKLKKSGKKAVFFGFSSDEKYIIVQEGKEILSDDSANFFPRLKALFPENKCCYALLDIHYITGESKKQDLIFVMWKFKVDSQPMINCPAEFEVRPEVSYSCGVPATDYAPQAPEDAPIKEKLLFASSKPYLKQAFSGVNKQWELHCQDDLTVDQLAQKLTSGKIKSLEGHIL</sequence>
<feature type="domain" description="ADF-H" evidence="4">
    <location>
        <begin position="134"/>
        <end position="307"/>
    </location>
</feature>
<dbReference type="Gene3D" id="3.40.20.10">
    <property type="entry name" value="Severin"/>
    <property type="match status" value="1"/>
</dbReference>
<keyword evidence="2" id="KW-0009">Actin-binding</keyword>
<evidence type="ECO:0000259" key="4">
    <source>
        <dbReference type="PROSITE" id="PS51263"/>
    </source>
</evidence>
<comment type="caution">
    <text evidence="5">The sequence shown here is derived from an EMBL/GenBank/DDBJ whole genome shotgun (WGS) entry which is preliminary data.</text>
</comment>
<dbReference type="InterPro" id="IPR017904">
    <property type="entry name" value="ADF/Cofilin"/>
</dbReference>
<protein>
    <recommendedName>
        <fullName evidence="4">ADF-H domain-containing protein</fullName>
    </recommendedName>
</protein>
<evidence type="ECO:0000256" key="3">
    <source>
        <dbReference type="SAM" id="SignalP"/>
    </source>
</evidence>
<dbReference type="SMART" id="SM00102">
    <property type="entry name" value="ADF"/>
    <property type="match status" value="1"/>
</dbReference>
<dbReference type="InterPro" id="IPR029006">
    <property type="entry name" value="ADF-H/Gelsolin-like_dom_sf"/>
</dbReference>
<evidence type="ECO:0000313" key="5">
    <source>
        <dbReference type="EMBL" id="CAJ0920403.1"/>
    </source>
</evidence>
<feature type="chain" id="PRO_5045547928" description="ADF-H domain-containing protein" evidence="3">
    <location>
        <begin position="24"/>
        <end position="319"/>
    </location>
</feature>
<keyword evidence="3" id="KW-0732">Signal</keyword>
<keyword evidence="6" id="KW-1185">Reference proteome</keyword>
<reference evidence="5" key="1">
    <citation type="submission" date="2023-07" db="EMBL/GenBank/DDBJ databases">
        <authorList>
            <person name="Stuckert A."/>
        </authorList>
    </citation>
    <scope>NUCLEOTIDE SEQUENCE</scope>
</reference>
<feature type="signal peptide" evidence="3">
    <location>
        <begin position="1"/>
        <end position="23"/>
    </location>
</feature>
<evidence type="ECO:0000256" key="2">
    <source>
        <dbReference type="ARBA" id="ARBA00023203"/>
    </source>
</evidence>
<organism evidence="5 6">
    <name type="scientific">Ranitomeya imitator</name>
    <name type="common">mimic poison frog</name>
    <dbReference type="NCBI Taxonomy" id="111125"/>
    <lineage>
        <taxon>Eukaryota</taxon>
        <taxon>Metazoa</taxon>
        <taxon>Chordata</taxon>
        <taxon>Craniata</taxon>
        <taxon>Vertebrata</taxon>
        <taxon>Euteleostomi</taxon>
        <taxon>Amphibia</taxon>
        <taxon>Batrachia</taxon>
        <taxon>Anura</taxon>
        <taxon>Neobatrachia</taxon>
        <taxon>Hyloidea</taxon>
        <taxon>Dendrobatidae</taxon>
        <taxon>Dendrobatinae</taxon>
        <taxon>Ranitomeya</taxon>
    </lineage>
</organism>
<dbReference type="Pfam" id="PF00241">
    <property type="entry name" value="Cofilin_ADF"/>
    <property type="match status" value="2"/>
</dbReference>
<name>A0ABN9KQZ6_9NEOB</name>
<dbReference type="Proteomes" id="UP001176940">
    <property type="component" value="Unassembled WGS sequence"/>
</dbReference>
<comment type="similarity">
    <text evidence="1">Belongs to the actin-binding proteins ADF family.</text>
</comment>
<dbReference type="EMBL" id="CAUEEQ010001636">
    <property type="protein sequence ID" value="CAJ0920403.1"/>
    <property type="molecule type" value="Genomic_DNA"/>
</dbReference>
<evidence type="ECO:0000256" key="1">
    <source>
        <dbReference type="ARBA" id="ARBA00006844"/>
    </source>
</evidence>